<dbReference type="Proteomes" id="UP000618943">
    <property type="component" value="Unassembled WGS sequence"/>
</dbReference>
<name>A0ABS1HBA2_9BACL</name>
<gene>
    <name evidence="1" type="ORF">JFL43_17110</name>
</gene>
<accession>A0ABS1HBA2</accession>
<evidence type="ECO:0000313" key="1">
    <source>
        <dbReference type="EMBL" id="MBK3496544.1"/>
    </source>
</evidence>
<sequence length="162" mass="17853">MKKKPLILVLMFAIISIGIFSLVKSNPPLVSGTIATSGDKHTVVVVIGNKSFSDVQIKEVLINNNEKPLKQKIQLSNPLKGFIISDDIDGEERDYEFINIEDVKIQSKTSPSTQLEKANNGTATESDKSYGLTVFYNKEISKVIIKYSYLGLSFGETVSIHG</sequence>
<proteinExistence type="predicted"/>
<evidence type="ECO:0008006" key="3">
    <source>
        <dbReference type="Google" id="ProtNLM"/>
    </source>
</evidence>
<comment type="caution">
    <text evidence="1">The sequence shown here is derived from an EMBL/GenBank/DDBJ whole genome shotgun (WGS) entry which is preliminary data.</text>
</comment>
<evidence type="ECO:0000313" key="2">
    <source>
        <dbReference type="Proteomes" id="UP000618943"/>
    </source>
</evidence>
<dbReference type="EMBL" id="JAEOAH010000033">
    <property type="protein sequence ID" value="MBK3496544.1"/>
    <property type="molecule type" value="Genomic_DNA"/>
</dbReference>
<protein>
    <recommendedName>
        <fullName evidence="3">DUF4352 domain-containing protein</fullName>
    </recommendedName>
</protein>
<dbReference type="RefSeq" id="WP_200749999.1">
    <property type="nucleotide sequence ID" value="NZ_JAEOAH010000033.1"/>
</dbReference>
<keyword evidence="2" id="KW-1185">Reference proteome</keyword>
<organism evidence="1 2">
    <name type="scientific">Viridibacillus soli</name>
    <dbReference type="NCBI Taxonomy" id="2798301"/>
    <lineage>
        <taxon>Bacteria</taxon>
        <taxon>Bacillati</taxon>
        <taxon>Bacillota</taxon>
        <taxon>Bacilli</taxon>
        <taxon>Bacillales</taxon>
        <taxon>Caryophanaceae</taxon>
        <taxon>Viridibacillus</taxon>
    </lineage>
</organism>
<reference evidence="1 2" key="1">
    <citation type="submission" date="2020-12" db="EMBL/GenBank/DDBJ databases">
        <title>YIM B01967 draft genome.</title>
        <authorList>
            <person name="Yan X."/>
        </authorList>
    </citation>
    <scope>NUCLEOTIDE SEQUENCE [LARGE SCALE GENOMIC DNA]</scope>
    <source>
        <strain evidence="1 2">YIM B01967</strain>
    </source>
</reference>